<gene>
    <name evidence="8" type="ORF">KHX13_01085</name>
</gene>
<dbReference type="InterPro" id="IPR001638">
    <property type="entry name" value="Solute-binding_3/MltF_N"/>
</dbReference>
<evidence type="ECO:0000256" key="2">
    <source>
        <dbReference type="ARBA" id="ARBA00010333"/>
    </source>
</evidence>
<comment type="similarity">
    <text evidence="2 4">Belongs to the bacterial solute-binding protein 3 family.</text>
</comment>
<dbReference type="SMART" id="SM00079">
    <property type="entry name" value="PBPe"/>
    <property type="match status" value="1"/>
</dbReference>
<protein>
    <submittedName>
        <fullName evidence="8">Basic amino acid ABC transporter substrate-binding protein</fullName>
    </submittedName>
</protein>
<dbReference type="GO" id="GO:0015276">
    <property type="term" value="F:ligand-gated monoatomic ion channel activity"/>
    <property type="evidence" value="ECO:0007669"/>
    <property type="project" value="InterPro"/>
</dbReference>
<feature type="signal peptide" evidence="5">
    <location>
        <begin position="1"/>
        <end position="18"/>
    </location>
</feature>
<dbReference type="Pfam" id="PF00497">
    <property type="entry name" value="SBP_bac_3"/>
    <property type="match status" value="1"/>
</dbReference>
<dbReference type="Gene3D" id="3.40.190.10">
    <property type="entry name" value="Periplasmic binding protein-like II"/>
    <property type="match status" value="2"/>
</dbReference>
<accession>A0A943I0I7</accession>
<evidence type="ECO:0000256" key="1">
    <source>
        <dbReference type="ARBA" id="ARBA00004196"/>
    </source>
</evidence>
<evidence type="ECO:0000259" key="7">
    <source>
        <dbReference type="SMART" id="SM00079"/>
    </source>
</evidence>
<dbReference type="Proteomes" id="UP000754226">
    <property type="component" value="Unassembled WGS sequence"/>
</dbReference>
<feature type="chain" id="PRO_5039284883" evidence="5">
    <location>
        <begin position="19"/>
        <end position="256"/>
    </location>
</feature>
<dbReference type="SMART" id="SM00062">
    <property type="entry name" value="PBPb"/>
    <property type="match status" value="1"/>
</dbReference>
<comment type="caution">
    <text evidence="8">The sequence shown here is derived from an EMBL/GenBank/DDBJ whole genome shotgun (WGS) entry which is preliminary data.</text>
</comment>
<evidence type="ECO:0000256" key="4">
    <source>
        <dbReference type="RuleBase" id="RU003744"/>
    </source>
</evidence>
<keyword evidence="3 5" id="KW-0732">Signal</keyword>
<dbReference type="PROSITE" id="PS01039">
    <property type="entry name" value="SBP_BACTERIAL_3"/>
    <property type="match status" value="1"/>
</dbReference>
<organism evidence="8 9">
    <name type="scientific">Acidaminococcus intestini</name>
    <dbReference type="NCBI Taxonomy" id="187327"/>
    <lineage>
        <taxon>Bacteria</taxon>
        <taxon>Bacillati</taxon>
        <taxon>Bacillota</taxon>
        <taxon>Negativicutes</taxon>
        <taxon>Acidaminococcales</taxon>
        <taxon>Acidaminococcaceae</taxon>
        <taxon>Acidaminococcus</taxon>
    </lineage>
</organism>
<evidence type="ECO:0000259" key="6">
    <source>
        <dbReference type="SMART" id="SM00062"/>
    </source>
</evidence>
<dbReference type="PANTHER" id="PTHR35936:SF17">
    <property type="entry name" value="ARGININE-BINDING EXTRACELLULAR PROTEIN ARTP"/>
    <property type="match status" value="1"/>
</dbReference>
<dbReference type="EMBL" id="JAGZCZ010000001">
    <property type="protein sequence ID" value="MBS5518930.1"/>
    <property type="molecule type" value="Genomic_DNA"/>
</dbReference>
<evidence type="ECO:0000256" key="5">
    <source>
        <dbReference type="SAM" id="SignalP"/>
    </source>
</evidence>
<sequence>MKKRTVLVGMLAALTMFAAGCGGKDAAKESKVLRAGTEPTFAPFEFQEKDAKDFTGFDMDLIRAIGKQMGRDVEIKNMGFDALIPALNSGNIDAAIAGMSITEDRKKAVTFSDPYYTSGLSIIVRNDENDIKSLKDLEGKTISVQIGTTGADKAASVPGAKVKTFNTNAEVFLELNNKNADAVIIDRPVGAYFLTKEGKGLDKMVGETMDAEAYGIAVKKDSKLAGEINKALGELKKNGEYDKIYKKWFGETPKAK</sequence>
<name>A0A943I0I7_9FIRM</name>
<dbReference type="InterPro" id="IPR018313">
    <property type="entry name" value="SBP_3_CS"/>
</dbReference>
<feature type="domain" description="Solute-binding protein family 3/N-terminal" evidence="6">
    <location>
        <begin position="32"/>
        <end position="252"/>
    </location>
</feature>
<comment type="subcellular location">
    <subcellularLocation>
        <location evidence="1">Cell envelope</location>
    </subcellularLocation>
</comment>
<proteinExistence type="inferred from homology"/>
<dbReference type="PANTHER" id="PTHR35936">
    <property type="entry name" value="MEMBRANE-BOUND LYTIC MUREIN TRANSGLYCOSYLASE F"/>
    <property type="match status" value="1"/>
</dbReference>
<feature type="domain" description="Ionotropic glutamate receptor C-terminal" evidence="7">
    <location>
        <begin position="32"/>
        <end position="251"/>
    </location>
</feature>
<dbReference type="PROSITE" id="PS51257">
    <property type="entry name" value="PROKAR_LIPOPROTEIN"/>
    <property type="match status" value="1"/>
</dbReference>
<dbReference type="GO" id="GO:0030313">
    <property type="term" value="C:cell envelope"/>
    <property type="evidence" value="ECO:0007669"/>
    <property type="project" value="UniProtKB-SubCell"/>
</dbReference>
<evidence type="ECO:0000313" key="9">
    <source>
        <dbReference type="Proteomes" id="UP000754226"/>
    </source>
</evidence>
<dbReference type="CDD" id="cd13624">
    <property type="entry name" value="PBP2_Arg_Lys_His"/>
    <property type="match status" value="1"/>
</dbReference>
<reference evidence="8" key="1">
    <citation type="submission" date="2021-02" db="EMBL/GenBank/DDBJ databases">
        <title>Infant gut strain persistence is associated with maternal origin, phylogeny, and functional potential including surface adhesion and iron acquisition.</title>
        <authorList>
            <person name="Lou Y.C."/>
        </authorList>
    </citation>
    <scope>NUCLEOTIDE SEQUENCE</scope>
    <source>
        <strain evidence="8">L3_106_000M1_dasL3_106_000M1_concoct_15</strain>
    </source>
</reference>
<evidence type="ECO:0000256" key="3">
    <source>
        <dbReference type="ARBA" id="ARBA00022729"/>
    </source>
</evidence>
<dbReference type="SUPFAM" id="SSF53850">
    <property type="entry name" value="Periplasmic binding protein-like II"/>
    <property type="match status" value="1"/>
</dbReference>
<dbReference type="AlphaFoldDB" id="A0A943I0I7"/>
<evidence type="ECO:0000313" key="8">
    <source>
        <dbReference type="EMBL" id="MBS5518930.1"/>
    </source>
</evidence>
<dbReference type="InterPro" id="IPR001320">
    <property type="entry name" value="Iontro_rcpt_C"/>
</dbReference>
<dbReference type="GO" id="GO:0016020">
    <property type="term" value="C:membrane"/>
    <property type="evidence" value="ECO:0007669"/>
    <property type="project" value="InterPro"/>
</dbReference>